<keyword evidence="1" id="KW-0732">Signal</keyword>
<keyword evidence="2" id="KW-1185">Reference proteome</keyword>
<dbReference type="AlphaFoldDB" id="A0A0N5BDI5"/>
<accession>A0A0N5BDI5</accession>
<evidence type="ECO:0000313" key="3">
    <source>
        <dbReference type="WBParaSite" id="SPAL_0000407000.1"/>
    </source>
</evidence>
<reference evidence="3" key="1">
    <citation type="submission" date="2017-02" db="UniProtKB">
        <authorList>
            <consortium name="WormBaseParasite"/>
        </authorList>
    </citation>
    <scope>IDENTIFICATION</scope>
</reference>
<evidence type="ECO:0000256" key="1">
    <source>
        <dbReference type="SAM" id="SignalP"/>
    </source>
</evidence>
<dbReference type="Proteomes" id="UP000046392">
    <property type="component" value="Unplaced"/>
</dbReference>
<organism evidence="2 3">
    <name type="scientific">Strongyloides papillosus</name>
    <name type="common">Intestinal threadworm</name>
    <dbReference type="NCBI Taxonomy" id="174720"/>
    <lineage>
        <taxon>Eukaryota</taxon>
        <taxon>Metazoa</taxon>
        <taxon>Ecdysozoa</taxon>
        <taxon>Nematoda</taxon>
        <taxon>Chromadorea</taxon>
        <taxon>Rhabditida</taxon>
        <taxon>Tylenchina</taxon>
        <taxon>Panagrolaimomorpha</taxon>
        <taxon>Strongyloidoidea</taxon>
        <taxon>Strongyloididae</taxon>
        <taxon>Strongyloides</taxon>
    </lineage>
</organism>
<name>A0A0N5BDI5_STREA</name>
<evidence type="ECO:0000313" key="2">
    <source>
        <dbReference type="Proteomes" id="UP000046392"/>
    </source>
</evidence>
<proteinExistence type="predicted"/>
<protein>
    <submittedName>
        <fullName evidence="3">Uncharacterized protein</fullName>
    </submittedName>
</protein>
<feature type="chain" id="PRO_5005894412" evidence="1">
    <location>
        <begin position="29"/>
        <end position="101"/>
    </location>
</feature>
<feature type="signal peptide" evidence="1">
    <location>
        <begin position="1"/>
        <end position="28"/>
    </location>
</feature>
<dbReference type="WBParaSite" id="SPAL_0000407000.1">
    <property type="protein sequence ID" value="SPAL_0000407000.1"/>
    <property type="gene ID" value="SPAL_0000407000"/>
</dbReference>
<sequence>MTSVNTFFSLQNLFILLLLSMVVFLGESSSNYGNNNVDDMERKELLNKFFSRFQQPYKNMFLQPPAYLRKRGFHNIETRSVNEFNNCYFSPIQCVMDKRKK</sequence>